<dbReference type="PaxDb" id="3847-GLYMA08G02835.1"/>
<dbReference type="EMBL" id="CM000841">
    <property type="protein sequence ID" value="KRH41345.1"/>
    <property type="molecule type" value="Genomic_DNA"/>
</dbReference>
<dbReference type="Proteomes" id="UP000008827">
    <property type="component" value="Chromosome 8"/>
</dbReference>
<gene>
    <name evidence="1" type="ORF">GLYMA_08G024500</name>
</gene>
<reference evidence="2" key="2">
    <citation type="submission" date="2018-02" db="UniProtKB">
        <authorList>
            <consortium name="EnsemblPlants"/>
        </authorList>
    </citation>
    <scope>IDENTIFICATION</scope>
    <source>
        <strain evidence="2">Williams 82</strain>
    </source>
</reference>
<protein>
    <submittedName>
        <fullName evidence="1 2">Uncharacterized protein</fullName>
    </submittedName>
</protein>
<organism evidence="2">
    <name type="scientific">Glycine max</name>
    <name type="common">Soybean</name>
    <name type="synonym">Glycine hispida</name>
    <dbReference type="NCBI Taxonomy" id="3847"/>
    <lineage>
        <taxon>Eukaryota</taxon>
        <taxon>Viridiplantae</taxon>
        <taxon>Streptophyta</taxon>
        <taxon>Embryophyta</taxon>
        <taxon>Tracheophyta</taxon>
        <taxon>Spermatophyta</taxon>
        <taxon>Magnoliopsida</taxon>
        <taxon>eudicotyledons</taxon>
        <taxon>Gunneridae</taxon>
        <taxon>Pentapetalae</taxon>
        <taxon>rosids</taxon>
        <taxon>fabids</taxon>
        <taxon>Fabales</taxon>
        <taxon>Fabaceae</taxon>
        <taxon>Papilionoideae</taxon>
        <taxon>50 kb inversion clade</taxon>
        <taxon>NPAAA clade</taxon>
        <taxon>indigoferoid/millettioid clade</taxon>
        <taxon>Phaseoleae</taxon>
        <taxon>Glycine</taxon>
        <taxon>Glycine subgen. Soja</taxon>
    </lineage>
</organism>
<evidence type="ECO:0000313" key="1">
    <source>
        <dbReference type="EMBL" id="KRH41345.1"/>
    </source>
</evidence>
<dbReference type="AlphaFoldDB" id="K7L4K5"/>
<reference evidence="1" key="3">
    <citation type="submission" date="2018-07" db="EMBL/GenBank/DDBJ databases">
        <title>WGS assembly of Glycine max.</title>
        <authorList>
            <person name="Schmutz J."/>
            <person name="Cannon S."/>
            <person name="Schlueter J."/>
            <person name="Ma J."/>
            <person name="Mitros T."/>
            <person name="Nelson W."/>
            <person name="Hyten D."/>
            <person name="Song Q."/>
            <person name="Thelen J."/>
            <person name="Cheng J."/>
            <person name="Xu D."/>
            <person name="Hellsten U."/>
            <person name="May G."/>
            <person name="Yu Y."/>
            <person name="Sakurai T."/>
            <person name="Umezawa T."/>
            <person name="Bhattacharyya M."/>
            <person name="Sandhu D."/>
            <person name="Valliyodan B."/>
            <person name="Lindquist E."/>
            <person name="Peto M."/>
            <person name="Grant D."/>
            <person name="Shu S."/>
            <person name="Goodstein D."/>
            <person name="Barry K."/>
            <person name="Futrell-Griggs M."/>
            <person name="Abernathy B."/>
            <person name="Du J."/>
            <person name="Tian Z."/>
            <person name="Zhu L."/>
            <person name="Gill N."/>
            <person name="Joshi T."/>
            <person name="Libault M."/>
            <person name="Sethuraman A."/>
            <person name="Zhang X."/>
            <person name="Shinozaki K."/>
            <person name="Nguyen H."/>
            <person name="Wing R."/>
            <person name="Cregan P."/>
            <person name="Specht J."/>
            <person name="Grimwood J."/>
            <person name="Rokhsar D."/>
            <person name="Stacey G."/>
            <person name="Shoemaker R."/>
            <person name="Jackson S."/>
        </authorList>
    </citation>
    <scope>NUCLEOTIDE SEQUENCE</scope>
    <source>
        <tissue evidence="1">Callus</tissue>
    </source>
</reference>
<proteinExistence type="predicted"/>
<dbReference type="InParanoid" id="K7L4K5"/>
<sequence>MRDICLVLLKLGLEITSIQWILHSHKCETILQVHVNNTQPDIYPAPRSLSTSTHKLNLLDATDAPQFVEGVVGLGSFLASMRMP</sequence>
<dbReference type="EnsemblPlants" id="KRH41345">
    <property type="protein sequence ID" value="KRH41345"/>
    <property type="gene ID" value="GLYMA_08G024500"/>
</dbReference>
<dbReference type="Gramene" id="KRH41345">
    <property type="protein sequence ID" value="KRH41345"/>
    <property type="gene ID" value="GLYMA_08G024500"/>
</dbReference>
<evidence type="ECO:0000313" key="3">
    <source>
        <dbReference type="Proteomes" id="UP000008827"/>
    </source>
</evidence>
<name>K7L4K5_SOYBN</name>
<dbReference type="HOGENOM" id="CLU_2531964_0_0_1"/>
<evidence type="ECO:0000313" key="2">
    <source>
        <dbReference type="EnsemblPlants" id="KRH41345"/>
    </source>
</evidence>
<accession>K7L4K5</accession>
<keyword evidence="3" id="KW-1185">Reference proteome</keyword>
<reference evidence="1 2" key="1">
    <citation type="journal article" date="2010" name="Nature">
        <title>Genome sequence of the palaeopolyploid soybean.</title>
        <authorList>
            <person name="Schmutz J."/>
            <person name="Cannon S.B."/>
            <person name="Schlueter J."/>
            <person name="Ma J."/>
            <person name="Mitros T."/>
            <person name="Nelson W."/>
            <person name="Hyten D.L."/>
            <person name="Song Q."/>
            <person name="Thelen J.J."/>
            <person name="Cheng J."/>
            <person name="Xu D."/>
            <person name="Hellsten U."/>
            <person name="May G.D."/>
            <person name="Yu Y."/>
            <person name="Sakurai T."/>
            <person name="Umezawa T."/>
            <person name="Bhattacharyya M.K."/>
            <person name="Sandhu D."/>
            <person name="Valliyodan B."/>
            <person name="Lindquist E."/>
            <person name="Peto M."/>
            <person name="Grant D."/>
            <person name="Shu S."/>
            <person name="Goodstein D."/>
            <person name="Barry K."/>
            <person name="Futrell-Griggs M."/>
            <person name="Abernathy B."/>
            <person name="Du J."/>
            <person name="Tian Z."/>
            <person name="Zhu L."/>
            <person name="Gill N."/>
            <person name="Joshi T."/>
            <person name="Libault M."/>
            <person name="Sethuraman A."/>
            <person name="Zhang X.-C."/>
            <person name="Shinozaki K."/>
            <person name="Nguyen H.T."/>
            <person name="Wing R.A."/>
            <person name="Cregan P."/>
            <person name="Specht J."/>
            <person name="Grimwood J."/>
            <person name="Rokhsar D."/>
            <person name="Stacey G."/>
            <person name="Shoemaker R.C."/>
            <person name="Jackson S.A."/>
        </authorList>
    </citation>
    <scope>NUCLEOTIDE SEQUENCE [LARGE SCALE GENOMIC DNA]</scope>
    <source>
        <strain evidence="2">cv. Williams 82</strain>
        <tissue evidence="1">Callus</tissue>
    </source>
</reference>